<dbReference type="Pfam" id="PF12697">
    <property type="entry name" value="Abhydrolase_6"/>
    <property type="match status" value="1"/>
</dbReference>
<dbReference type="STRING" id="1774969.AUC69_07890"/>
<dbReference type="PANTHER" id="PTHR37946:SF1">
    <property type="entry name" value="SLL1969 PROTEIN"/>
    <property type="match status" value="1"/>
</dbReference>
<dbReference type="Gene3D" id="3.40.50.1820">
    <property type="entry name" value="alpha/beta hydrolase"/>
    <property type="match status" value="1"/>
</dbReference>
<organism evidence="3 4">
    <name type="scientific">Methyloceanibacter superfactus</name>
    <dbReference type="NCBI Taxonomy" id="1774969"/>
    <lineage>
        <taxon>Bacteria</taxon>
        <taxon>Pseudomonadati</taxon>
        <taxon>Pseudomonadota</taxon>
        <taxon>Alphaproteobacteria</taxon>
        <taxon>Hyphomicrobiales</taxon>
        <taxon>Hyphomicrobiaceae</taxon>
        <taxon>Methyloceanibacter</taxon>
    </lineage>
</organism>
<keyword evidence="3" id="KW-0808">Transferase</keyword>
<protein>
    <submittedName>
        <fullName evidence="3">Acetyltransferase</fullName>
    </submittedName>
</protein>
<dbReference type="EMBL" id="LPWF01000015">
    <property type="protein sequence ID" value="ODS00026.1"/>
    <property type="molecule type" value="Genomic_DNA"/>
</dbReference>
<accession>A0A1E3W2K4</accession>
<dbReference type="AlphaFoldDB" id="A0A1E3W2K4"/>
<name>A0A1E3W2K4_9HYPH</name>
<feature type="signal peptide" evidence="1">
    <location>
        <begin position="1"/>
        <end position="19"/>
    </location>
</feature>
<evidence type="ECO:0000256" key="1">
    <source>
        <dbReference type="SAM" id="SignalP"/>
    </source>
</evidence>
<proteinExistence type="predicted"/>
<evidence type="ECO:0000259" key="2">
    <source>
        <dbReference type="Pfam" id="PF12697"/>
    </source>
</evidence>
<dbReference type="InterPro" id="IPR029058">
    <property type="entry name" value="AB_hydrolase_fold"/>
</dbReference>
<keyword evidence="1" id="KW-0732">Signal</keyword>
<reference evidence="3 4" key="1">
    <citation type="journal article" date="2016" name="Environ. Microbiol.">
        <title>New Methyloceanibacter diversity from North Sea sediments includes methanotroph containing solely the soluble methane monooxygenase.</title>
        <authorList>
            <person name="Vekeman B."/>
            <person name="Kerckhof F.M."/>
            <person name="Cremers G."/>
            <person name="de Vos P."/>
            <person name="Vandamme P."/>
            <person name="Boon N."/>
            <person name="Op den Camp H.J."/>
            <person name="Heylen K."/>
        </authorList>
    </citation>
    <scope>NUCLEOTIDE SEQUENCE [LARGE SCALE GENOMIC DNA]</scope>
    <source>
        <strain evidence="3 4">R-67175</strain>
    </source>
</reference>
<feature type="chain" id="PRO_5009138879" evidence="1">
    <location>
        <begin position="20"/>
        <end position="253"/>
    </location>
</feature>
<sequence length="253" mass="27226">MRTILLLCFVLLTPGVAWTQGLSDRIPPVENECVVLVHGLNRGDGSLFLMERLLSAAGYQVVNLDYPSRSATIDKLVGYLADAVAACDDRTVNFITHSLGGILVRGWIGMNDRGNLGRVVMLAPPNQGSELVDAMADLALYRFITGPAGQQLGTDEEGGPARFGPVDFDLGVIAGDRSLNPVFSAMIPGEDDGAVSVKSTKVEGMADHVVLPVTHTLMMNNPLVIAQAMIFLQTGHFDHALTYRELARRLTPK</sequence>
<dbReference type="OrthoDB" id="556502at2"/>
<gene>
    <name evidence="3" type="ORF">AUC69_07890</name>
</gene>
<keyword evidence="4" id="KW-1185">Reference proteome</keyword>
<dbReference type="GO" id="GO:0016740">
    <property type="term" value="F:transferase activity"/>
    <property type="evidence" value="ECO:0007669"/>
    <property type="project" value="UniProtKB-KW"/>
</dbReference>
<dbReference type="SUPFAM" id="SSF53474">
    <property type="entry name" value="alpha/beta-Hydrolases"/>
    <property type="match status" value="1"/>
</dbReference>
<evidence type="ECO:0000313" key="3">
    <source>
        <dbReference type="EMBL" id="ODS00026.1"/>
    </source>
</evidence>
<dbReference type="RefSeq" id="WP_069441106.1">
    <property type="nucleotide sequence ID" value="NZ_LPWF01000015.1"/>
</dbReference>
<comment type="caution">
    <text evidence="3">The sequence shown here is derived from an EMBL/GenBank/DDBJ whole genome shotgun (WGS) entry which is preliminary data.</text>
</comment>
<dbReference type="PANTHER" id="PTHR37946">
    <property type="entry name" value="SLL1969 PROTEIN"/>
    <property type="match status" value="1"/>
</dbReference>
<feature type="domain" description="AB hydrolase-1" evidence="2">
    <location>
        <begin position="34"/>
        <end position="144"/>
    </location>
</feature>
<dbReference type="InterPro" id="IPR000073">
    <property type="entry name" value="AB_hydrolase_1"/>
</dbReference>
<evidence type="ECO:0000313" key="4">
    <source>
        <dbReference type="Proteomes" id="UP000094472"/>
    </source>
</evidence>
<dbReference type="Proteomes" id="UP000094472">
    <property type="component" value="Unassembled WGS sequence"/>
</dbReference>